<dbReference type="AlphaFoldDB" id="A0A1W1XKI2"/>
<dbReference type="PANTHER" id="PTHR42704">
    <property type="entry name" value="RIBULOSE BISPHOSPHATE CARBOXYLASE"/>
    <property type="match status" value="1"/>
</dbReference>
<organism evidence="2 3">
    <name type="scientific">Andreprevotia lacus DSM 23236</name>
    <dbReference type="NCBI Taxonomy" id="1121001"/>
    <lineage>
        <taxon>Bacteria</taxon>
        <taxon>Pseudomonadati</taxon>
        <taxon>Pseudomonadota</taxon>
        <taxon>Betaproteobacteria</taxon>
        <taxon>Neisseriales</taxon>
        <taxon>Chitinibacteraceae</taxon>
        <taxon>Andreprevotia</taxon>
    </lineage>
</organism>
<protein>
    <submittedName>
        <fullName evidence="2">Ribulose 1,5-bisphosphate carboxylase, large subunit, or a RuBisCO-like protein</fullName>
    </submittedName>
</protein>
<dbReference type="Pfam" id="PF00016">
    <property type="entry name" value="RuBisCO_large"/>
    <property type="match status" value="1"/>
</dbReference>
<evidence type="ECO:0000313" key="2">
    <source>
        <dbReference type="EMBL" id="SMC24352.1"/>
    </source>
</evidence>
<accession>A0A1W1XKI2</accession>
<dbReference type="GO" id="GO:0016984">
    <property type="term" value="F:ribulose-bisphosphate carboxylase activity"/>
    <property type="evidence" value="ECO:0007669"/>
    <property type="project" value="InterPro"/>
</dbReference>
<dbReference type="GO" id="GO:0000287">
    <property type="term" value="F:magnesium ion binding"/>
    <property type="evidence" value="ECO:0007669"/>
    <property type="project" value="InterPro"/>
</dbReference>
<dbReference type="SUPFAM" id="SSF54966">
    <property type="entry name" value="RuBisCO, large subunit, small (N-terminal) domain"/>
    <property type="match status" value="1"/>
</dbReference>
<dbReference type="SUPFAM" id="SSF51649">
    <property type="entry name" value="RuBisCo, C-terminal domain"/>
    <property type="match status" value="1"/>
</dbReference>
<dbReference type="EMBL" id="FWXD01000009">
    <property type="protein sequence ID" value="SMC24352.1"/>
    <property type="molecule type" value="Genomic_DNA"/>
</dbReference>
<dbReference type="GO" id="GO:0015977">
    <property type="term" value="P:carbon fixation"/>
    <property type="evidence" value="ECO:0007669"/>
    <property type="project" value="InterPro"/>
</dbReference>
<dbReference type="PANTHER" id="PTHR42704:SF17">
    <property type="entry name" value="RIBULOSE BISPHOSPHATE CARBOXYLASE LARGE CHAIN"/>
    <property type="match status" value="1"/>
</dbReference>
<dbReference type="Gene3D" id="3.20.20.110">
    <property type="entry name" value="Ribulose bisphosphate carboxylase, large subunit, C-terminal domain"/>
    <property type="match status" value="1"/>
</dbReference>
<dbReference type="STRING" id="1121001.SAMN02745857_01865"/>
<proteinExistence type="predicted"/>
<keyword evidence="3" id="KW-1185">Reference proteome</keyword>
<dbReference type="InterPro" id="IPR033966">
    <property type="entry name" value="RuBisCO"/>
</dbReference>
<reference evidence="2 3" key="1">
    <citation type="submission" date="2017-04" db="EMBL/GenBank/DDBJ databases">
        <authorList>
            <person name="Afonso C.L."/>
            <person name="Miller P.J."/>
            <person name="Scott M.A."/>
            <person name="Spackman E."/>
            <person name="Goraichik I."/>
            <person name="Dimitrov K.M."/>
            <person name="Suarez D.L."/>
            <person name="Swayne D.E."/>
        </authorList>
    </citation>
    <scope>NUCLEOTIDE SEQUENCE [LARGE SCALE GENOMIC DNA]</scope>
    <source>
        <strain evidence="2 3">DSM 23236</strain>
    </source>
</reference>
<dbReference type="Proteomes" id="UP000192761">
    <property type="component" value="Unassembled WGS sequence"/>
</dbReference>
<name>A0A1W1XKI2_9NEIS</name>
<evidence type="ECO:0000313" key="3">
    <source>
        <dbReference type="Proteomes" id="UP000192761"/>
    </source>
</evidence>
<dbReference type="RefSeq" id="WP_084090517.1">
    <property type="nucleotide sequence ID" value="NZ_FWXD01000009.1"/>
</dbReference>
<dbReference type="Gene3D" id="3.30.70.150">
    <property type="entry name" value="RuBisCO large subunit, N-terminal domain"/>
    <property type="match status" value="1"/>
</dbReference>
<dbReference type="InterPro" id="IPR036376">
    <property type="entry name" value="RuBisCO_lsu_C_sf"/>
</dbReference>
<gene>
    <name evidence="2" type="ORF">SAMN02745857_01865</name>
</gene>
<evidence type="ECO:0000259" key="1">
    <source>
        <dbReference type="Pfam" id="PF00016"/>
    </source>
</evidence>
<dbReference type="InterPro" id="IPR036422">
    <property type="entry name" value="RuBisCO_lsu_N_sf"/>
</dbReference>
<dbReference type="OrthoDB" id="9770811at2"/>
<sequence length="418" mass="44285">MSSAGLLVARDPALYAWDDALREQDYLFACYEITTTVDGHAAALGMAMEQSAATSHIAGYVEPTMLLGYSIRVRMVRSLGQAVPVVGSYQLDTPVYGAAAGAGAQRYQIELAVPLRLLAGKPAQLWNVVVGELPRLGYLTGFALLRADLPASFGPGPGFGAEALLAWSAHGAGPLLCRSMRPAVGVDEATMARLNHDVLLGGFDIVKDDELQVFADFATFASHVRAMLVARDAASAATGLRKRYIANLICEPWELAERWALVCELGVDGVLVAPWIQGMGTLLQLARQRRMPILAHNTLGELFSRNPGWRVAPAVLAQWLRVLGADLIVTDGDFGDTPGDADAQAALAAARAPQGECRAVLPILQGGKQPDGLPRYRAAIGSDAYMLIVASWVDHHPDGIATAAAQFRAAVDGQPAAG</sequence>
<dbReference type="InterPro" id="IPR000685">
    <property type="entry name" value="RuBisCO_lsu_C"/>
</dbReference>
<feature type="domain" description="Ribulose bisphosphate carboxylase large subunit C-terminal" evidence="1">
    <location>
        <begin position="172"/>
        <end position="412"/>
    </location>
</feature>